<dbReference type="Proteomes" id="UP000199670">
    <property type="component" value="Unassembled WGS sequence"/>
</dbReference>
<accession>A0A1C3YSI1</accession>
<keyword evidence="2" id="KW-1185">Reference proteome</keyword>
<dbReference type="OrthoDB" id="7058909at2"/>
<organism evidence="1 2">
    <name type="scientific">Gilliamella bombicola</name>
    <dbReference type="NCBI Taxonomy" id="1798182"/>
    <lineage>
        <taxon>Bacteria</taxon>
        <taxon>Pseudomonadati</taxon>
        <taxon>Pseudomonadota</taxon>
        <taxon>Gammaproteobacteria</taxon>
        <taxon>Orbales</taxon>
        <taxon>Orbaceae</taxon>
        <taxon>Gilliamella</taxon>
    </lineage>
</organism>
<dbReference type="RefSeq" id="WP_091346069.1">
    <property type="nucleotide sequence ID" value="NZ_FMAQ01000001.1"/>
</dbReference>
<gene>
    <name evidence="1" type="ORF">GA0061081_10193</name>
</gene>
<dbReference type="AlphaFoldDB" id="A0A1C3YSI1"/>
<dbReference type="EMBL" id="FMAQ01000001">
    <property type="protein sequence ID" value="SCB73039.1"/>
    <property type="molecule type" value="Genomic_DNA"/>
</dbReference>
<name>A0A1C3YSI1_9GAMM</name>
<reference evidence="2" key="1">
    <citation type="submission" date="2016-08" db="EMBL/GenBank/DDBJ databases">
        <authorList>
            <person name="Varghese N."/>
            <person name="Submissions Spin"/>
        </authorList>
    </citation>
    <scope>NUCLEOTIDE SEQUENCE [LARGE SCALE GENOMIC DNA]</scope>
    <source>
        <strain evidence="2">R-53248</strain>
    </source>
</reference>
<proteinExistence type="predicted"/>
<evidence type="ECO:0000313" key="2">
    <source>
        <dbReference type="Proteomes" id="UP000199670"/>
    </source>
</evidence>
<evidence type="ECO:0000313" key="1">
    <source>
        <dbReference type="EMBL" id="SCB73039.1"/>
    </source>
</evidence>
<sequence length="203" mass="23528">MFGLIKKLLSRKKQKPLTERDLNGRNRVGYPTMQLSGEIDKLIKPQFKAIKPIIKIYKDTLFFKWGPSVINDKLSDDQLAKLSGRNLQMVYLLLFRDMLRHIAELVELKDQPANWPDLFAQKVLDNCQMLNDADDTDIAKKQALFASAQRYSIDIPIDDKHPENTEIPDWTVPLAELIMLPADMIYKCHRPLLVAITARKKRR</sequence>
<protein>
    <submittedName>
        <fullName evidence="1">Uncharacterized protein</fullName>
    </submittedName>
</protein>
<dbReference type="STRING" id="1798182.GA0061081_10193"/>